<dbReference type="AlphaFoldDB" id="A0A0N5D6A7"/>
<evidence type="ECO:0000313" key="2">
    <source>
        <dbReference type="EMBL" id="VDN06120.1"/>
    </source>
</evidence>
<name>A0A0N5D6A7_THECL</name>
<gene>
    <name evidence="2" type="ORF">TCLT_LOCUS8551</name>
</gene>
<feature type="coiled-coil region" evidence="1">
    <location>
        <begin position="50"/>
        <end position="122"/>
    </location>
</feature>
<reference evidence="4" key="1">
    <citation type="submission" date="2017-02" db="UniProtKB">
        <authorList>
            <consortium name="WormBaseParasite"/>
        </authorList>
    </citation>
    <scope>IDENTIFICATION</scope>
</reference>
<dbReference type="EMBL" id="UYYF01004650">
    <property type="protein sequence ID" value="VDN06120.1"/>
    <property type="molecule type" value="Genomic_DNA"/>
</dbReference>
<proteinExistence type="predicted"/>
<accession>A0A0N5D6A7</accession>
<keyword evidence="3" id="KW-1185">Reference proteome</keyword>
<protein>
    <submittedName>
        <fullName evidence="2 4">Uncharacterized protein</fullName>
    </submittedName>
</protein>
<evidence type="ECO:0000313" key="4">
    <source>
        <dbReference type="WBParaSite" id="TCLT_0000856201-mRNA-1"/>
    </source>
</evidence>
<dbReference type="Proteomes" id="UP000276776">
    <property type="component" value="Unassembled WGS sequence"/>
</dbReference>
<dbReference type="WBParaSite" id="TCLT_0000856201-mRNA-1">
    <property type="protein sequence ID" value="TCLT_0000856201-mRNA-1"/>
    <property type="gene ID" value="TCLT_0000856201"/>
</dbReference>
<evidence type="ECO:0000256" key="1">
    <source>
        <dbReference type="SAM" id="Coils"/>
    </source>
</evidence>
<evidence type="ECO:0000313" key="3">
    <source>
        <dbReference type="Proteomes" id="UP000276776"/>
    </source>
</evidence>
<reference evidence="2 3" key="2">
    <citation type="submission" date="2018-11" db="EMBL/GenBank/DDBJ databases">
        <authorList>
            <consortium name="Pathogen Informatics"/>
        </authorList>
    </citation>
    <scope>NUCLEOTIDE SEQUENCE [LARGE SCALE GENOMIC DNA]</scope>
</reference>
<keyword evidence="1" id="KW-0175">Coiled coil</keyword>
<organism evidence="4">
    <name type="scientific">Thelazia callipaeda</name>
    <name type="common">Oriental eyeworm</name>
    <name type="synonym">Parasitic nematode</name>
    <dbReference type="NCBI Taxonomy" id="103827"/>
    <lineage>
        <taxon>Eukaryota</taxon>
        <taxon>Metazoa</taxon>
        <taxon>Ecdysozoa</taxon>
        <taxon>Nematoda</taxon>
        <taxon>Chromadorea</taxon>
        <taxon>Rhabditida</taxon>
        <taxon>Spirurina</taxon>
        <taxon>Spiruromorpha</taxon>
        <taxon>Thelazioidea</taxon>
        <taxon>Thelaziidae</taxon>
        <taxon>Thelazia</taxon>
    </lineage>
</organism>
<sequence>MLFITRLLNYPSKEDKKKDEYIRYLKGVQSSLEQTLYDQLNKENEEKQIIQGLSNQFQRLVIEVQEAKDRHLNESNYEHLFSSQCRRYVKMQRKMRNCKKKYRRLRRLLEIHQLNIQEMKKRLLKVKLCTAEIEQNQKSLYRRKARAEAIAEFYRSKTKLNSLSASWPRRISQSNNAQTMVNSTHSYCTDIPF</sequence>